<proteinExistence type="evidence at transcript level"/>
<evidence type="ECO:0000259" key="2">
    <source>
        <dbReference type="Pfam" id="PF04083"/>
    </source>
</evidence>
<reference evidence="3" key="1">
    <citation type="submission" date="2012-05" db="EMBL/GenBank/DDBJ databases">
        <authorList>
            <person name="Krishnakumar V."/>
            <person name="Cheung F."/>
            <person name="Xiao Y."/>
            <person name="Chan A."/>
            <person name="Moskal W.A."/>
            <person name="Town C.D."/>
        </authorList>
    </citation>
    <scope>NUCLEOTIDE SEQUENCE</scope>
</reference>
<feature type="domain" description="Partial AB-hydrolase lipase" evidence="2">
    <location>
        <begin position="49"/>
        <end position="102"/>
    </location>
</feature>
<dbReference type="EMBL" id="BT148857">
    <property type="protein sequence ID" value="AFK48651.1"/>
    <property type="molecule type" value="mRNA"/>
</dbReference>
<feature type="signal peptide" evidence="1">
    <location>
        <begin position="1"/>
        <end position="20"/>
    </location>
</feature>
<accession>I3T809</accession>
<feature type="chain" id="PRO_5003680020" description="Partial AB-hydrolase lipase domain-containing protein" evidence="1">
    <location>
        <begin position="21"/>
        <end position="161"/>
    </location>
</feature>
<dbReference type="PANTHER" id="PTHR11005">
    <property type="entry name" value="LYSOSOMAL ACID LIPASE-RELATED"/>
    <property type="match status" value="1"/>
</dbReference>
<keyword evidence="1" id="KW-0732">Signal</keyword>
<dbReference type="InterPro" id="IPR029058">
    <property type="entry name" value="AB_hydrolase_fold"/>
</dbReference>
<evidence type="ECO:0000256" key="1">
    <source>
        <dbReference type="SAM" id="SignalP"/>
    </source>
</evidence>
<sequence length="161" mass="18054">MAKTILSITLVILFWGLTLATRTKLLPLRSRNAVAAVAPGITDGICSLMVKTQGYTCEEHLVTTPDGYILNLQRISSRGPLGKKSPVLLQHGLFMDGVTWLLLPPRQSLVFLLADHGFDVWLANTRGTKYSLRHTWLPSNSPDYWNWSWDELVAYDLPATF</sequence>
<dbReference type="InterPro" id="IPR006693">
    <property type="entry name" value="AB_hydrolase_lipase"/>
</dbReference>
<dbReference type="AlphaFoldDB" id="I3T809"/>
<organism evidence="3">
    <name type="scientific">Lotus japonicus</name>
    <name type="common">Lotus corniculatus var. japonicus</name>
    <dbReference type="NCBI Taxonomy" id="34305"/>
    <lineage>
        <taxon>Eukaryota</taxon>
        <taxon>Viridiplantae</taxon>
        <taxon>Streptophyta</taxon>
        <taxon>Embryophyta</taxon>
        <taxon>Tracheophyta</taxon>
        <taxon>Spermatophyta</taxon>
        <taxon>Magnoliopsida</taxon>
        <taxon>eudicotyledons</taxon>
        <taxon>Gunneridae</taxon>
        <taxon>Pentapetalae</taxon>
        <taxon>rosids</taxon>
        <taxon>fabids</taxon>
        <taxon>Fabales</taxon>
        <taxon>Fabaceae</taxon>
        <taxon>Papilionoideae</taxon>
        <taxon>50 kb inversion clade</taxon>
        <taxon>NPAAA clade</taxon>
        <taxon>Hologalegina</taxon>
        <taxon>robinioid clade</taxon>
        <taxon>Loteae</taxon>
        <taxon>Lotus</taxon>
    </lineage>
</organism>
<protein>
    <recommendedName>
        <fullName evidence="2">Partial AB-hydrolase lipase domain-containing protein</fullName>
    </recommendedName>
</protein>
<dbReference type="Pfam" id="PF04083">
    <property type="entry name" value="Abhydro_lipase"/>
    <property type="match status" value="1"/>
</dbReference>
<name>I3T809_LOTJA</name>
<dbReference type="GO" id="GO:0006629">
    <property type="term" value="P:lipid metabolic process"/>
    <property type="evidence" value="ECO:0007669"/>
    <property type="project" value="InterPro"/>
</dbReference>
<dbReference type="Gene3D" id="3.40.50.1820">
    <property type="entry name" value="alpha/beta hydrolase"/>
    <property type="match status" value="1"/>
</dbReference>
<evidence type="ECO:0000313" key="3">
    <source>
        <dbReference type="EMBL" id="AFK48651.1"/>
    </source>
</evidence>
<dbReference type="SUPFAM" id="SSF53474">
    <property type="entry name" value="alpha/beta-Hydrolases"/>
    <property type="match status" value="1"/>
</dbReference>